<evidence type="ECO:0000313" key="2">
    <source>
        <dbReference type="Proteomes" id="UP000218102"/>
    </source>
</evidence>
<dbReference type="EMBL" id="NTME01000003">
    <property type="protein sequence ID" value="PBJ96978.1"/>
    <property type="molecule type" value="Genomic_DNA"/>
</dbReference>
<reference evidence="1 2" key="1">
    <citation type="submission" date="2017-09" db="EMBL/GenBank/DDBJ databases">
        <authorList>
            <person name="Ehlers B."/>
            <person name="Leendertz F.H."/>
        </authorList>
    </citation>
    <scope>NUCLEOTIDE SEQUENCE [LARGE SCALE GENOMIC DNA]</scope>
    <source>
        <strain evidence="1 2">DJ-1</strain>
    </source>
</reference>
<name>A0A2A3MA60_PSEDL</name>
<evidence type="ECO:0008006" key="3">
    <source>
        <dbReference type="Google" id="ProtNLM"/>
    </source>
</evidence>
<accession>A0A2A3MA60</accession>
<evidence type="ECO:0000313" key="1">
    <source>
        <dbReference type="EMBL" id="PBJ96978.1"/>
    </source>
</evidence>
<gene>
    <name evidence="1" type="ORF">CMV24_03875</name>
</gene>
<dbReference type="AlphaFoldDB" id="A0A2A3MA60"/>
<dbReference type="Proteomes" id="UP000218102">
    <property type="component" value="Unassembled WGS sequence"/>
</dbReference>
<comment type="caution">
    <text evidence="1">The sequence shown here is derived from an EMBL/GenBank/DDBJ whole genome shotgun (WGS) entry which is preliminary data.</text>
</comment>
<protein>
    <recommendedName>
        <fullName evidence="3">RHS repeat-associated core domain-containing protein</fullName>
    </recommendedName>
</protein>
<dbReference type="InterPro" id="IPR022385">
    <property type="entry name" value="Rhs_assc_core"/>
</dbReference>
<proteinExistence type="predicted"/>
<dbReference type="NCBIfam" id="TIGR03696">
    <property type="entry name" value="Rhs_assc_core"/>
    <property type="match status" value="1"/>
</dbReference>
<organism evidence="1 2">
    <name type="scientific">Pseudomonas plecoglossicida</name>
    <dbReference type="NCBI Taxonomy" id="70775"/>
    <lineage>
        <taxon>Bacteria</taxon>
        <taxon>Pseudomonadati</taxon>
        <taxon>Pseudomonadota</taxon>
        <taxon>Gammaproteobacteria</taxon>
        <taxon>Pseudomonadales</taxon>
        <taxon>Pseudomonadaceae</taxon>
        <taxon>Pseudomonas</taxon>
    </lineage>
</organism>
<sequence>MVLELMTVGAAKFFYQENTLISVVAGERGSRYVRTKDAILCERSDGISPASLLACELSGTVNVAASSNKLWGFTYTPYGLRFETSLQATRLSFNGEYLLPWVEIYLLGGGYRAYSPCTMRFISPDSISPFHVLNAYSYCGSDPVNNADPSGHIRESHLLKFKARFTVVKKSMAEMVAYAETVQKLSSKTRLKDAEVLMSNAKQGIQRAYVHAAPARDWLVGKVGNPKYADKVNAIEQVLDGSDKYYRKLQEALDSAFAVSQARWALNESALEREALAAKEAVNHSEALDDLKRIRS</sequence>
<dbReference type="Gene3D" id="2.180.10.10">
    <property type="entry name" value="RHS repeat-associated core"/>
    <property type="match status" value="1"/>
</dbReference>